<evidence type="ECO:0000313" key="2">
    <source>
        <dbReference type="Proteomes" id="UP000789595"/>
    </source>
</evidence>
<comment type="caution">
    <text evidence="1">The sequence shown here is derived from an EMBL/GenBank/DDBJ whole genome shotgun (WGS) entry which is preliminary data.</text>
</comment>
<proteinExistence type="predicted"/>
<dbReference type="EMBL" id="CAKKNE010000002">
    <property type="protein sequence ID" value="CAH0370014.1"/>
    <property type="molecule type" value="Genomic_DNA"/>
</dbReference>
<evidence type="ECO:0000313" key="1">
    <source>
        <dbReference type="EMBL" id="CAH0370014.1"/>
    </source>
</evidence>
<name>A0A8J2WWA8_9STRA</name>
<reference evidence="1" key="1">
    <citation type="submission" date="2021-11" db="EMBL/GenBank/DDBJ databases">
        <authorList>
            <consortium name="Genoscope - CEA"/>
            <person name="William W."/>
        </authorList>
    </citation>
    <scope>NUCLEOTIDE SEQUENCE</scope>
</reference>
<organism evidence="1 2">
    <name type="scientific">Pelagomonas calceolata</name>
    <dbReference type="NCBI Taxonomy" id="35677"/>
    <lineage>
        <taxon>Eukaryota</taxon>
        <taxon>Sar</taxon>
        <taxon>Stramenopiles</taxon>
        <taxon>Ochrophyta</taxon>
        <taxon>Pelagophyceae</taxon>
        <taxon>Pelagomonadales</taxon>
        <taxon>Pelagomonadaceae</taxon>
        <taxon>Pelagomonas</taxon>
    </lineage>
</organism>
<protein>
    <submittedName>
        <fullName evidence="1">Uncharacterized protein</fullName>
    </submittedName>
</protein>
<dbReference type="AlphaFoldDB" id="A0A8J2WWA8"/>
<keyword evidence="2" id="KW-1185">Reference proteome</keyword>
<accession>A0A8J2WWA8</accession>
<gene>
    <name evidence="1" type="ORF">PECAL_2P31620</name>
</gene>
<dbReference type="Proteomes" id="UP000789595">
    <property type="component" value="Unassembled WGS sequence"/>
</dbReference>
<sequence length="73" mass="7918">MEQLLCARADVLVMCARREGCACGRGLKSGFVAAIHAHRGMSGLSTQVNQKGGIWNYVEEPGWDLRAASRVPM</sequence>